<reference evidence="1" key="1">
    <citation type="submission" date="2022-07" db="EMBL/GenBank/DDBJ databases">
        <title>Genome Sequence of Physisporinus lineatus.</title>
        <authorList>
            <person name="Buettner E."/>
        </authorList>
    </citation>
    <scope>NUCLEOTIDE SEQUENCE</scope>
    <source>
        <strain evidence="1">VT162</strain>
    </source>
</reference>
<name>A0AAD5V9G8_9APHY</name>
<evidence type="ECO:0000313" key="2">
    <source>
        <dbReference type="Proteomes" id="UP001212997"/>
    </source>
</evidence>
<sequence length="229" mass="25836">MPEPRSTDQETKNRVSAARIIPLDSVTDCSGLKFLPVPSKNPSKEKLPLQLWRKLDKPIVANSVTLPLVPALFEVIGQISRRDCFLTTTGDREFCHLTPEETARISCCIEARPTINSQIQWGRYHAALMKIVEHTGEADVNRRPLFFINKENLLPRIEVSVWKCPSLGHEIEETPMLDKDGNHALPKSLEGVPFDQPFRALFTVCYAPPAVCEWPNGFMYAIMEEIAPV</sequence>
<dbReference type="EMBL" id="JANAWD010000067">
    <property type="protein sequence ID" value="KAJ3488426.1"/>
    <property type="molecule type" value="Genomic_DNA"/>
</dbReference>
<dbReference type="AlphaFoldDB" id="A0AAD5V9G8"/>
<dbReference type="Proteomes" id="UP001212997">
    <property type="component" value="Unassembled WGS sequence"/>
</dbReference>
<accession>A0AAD5V9G8</accession>
<organism evidence="1 2">
    <name type="scientific">Meripilus lineatus</name>
    <dbReference type="NCBI Taxonomy" id="2056292"/>
    <lineage>
        <taxon>Eukaryota</taxon>
        <taxon>Fungi</taxon>
        <taxon>Dikarya</taxon>
        <taxon>Basidiomycota</taxon>
        <taxon>Agaricomycotina</taxon>
        <taxon>Agaricomycetes</taxon>
        <taxon>Polyporales</taxon>
        <taxon>Meripilaceae</taxon>
        <taxon>Meripilus</taxon>
    </lineage>
</organism>
<protein>
    <submittedName>
        <fullName evidence="1">Uncharacterized protein</fullName>
    </submittedName>
</protein>
<gene>
    <name evidence="1" type="ORF">NLI96_g2849</name>
</gene>
<evidence type="ECO:0000313" key="1">
    <source>
        <dbReference type="EMBL" id="KAJ3488426.1"/>
    </source>
</evidence>
<keyword evidence="2" id="KW-1185">Reference proteome</keyword>
<comment type="caution">
    <text evidence="1">The sequence shown here is derived from an EMBL/GenBank/DDBJ whole genome shotgun (WGS) entry which is preliminary data.</text>
</comment>
<proteinExistence type="predicted"/>